<sequence>MPSNHYQFNVKMSCSGCSNAINRVLTKLEPEVSKIDISLEKQTVDVITTLPYETIYEKINKTGKEIVSGKTL</sequence>
<evidence type="ECO:0000256" key="5">
    <source>
        <dbReference type="ARBA" id="ARBA00023065"/>
    </source>
</evidence>
<evidence type="ECO:0000313" key="10">
    <source>
        <dbReference type="Proteomes" id="UP000095728"/>
    </source>
</evidence>
<dbReference type="Proteomes" id="UP000095728">
    <property type="component" value="Unassembled WGS sequence"/>
</dbReference>
<evidence type="ECO:0000256" key="1">
    <source>
        <dbReference type="ARBA" id="ARBA00022448"/>
    </source>
</evidence>
<dbReference type="GO" id="GO:0046872">
    <property type="term" value="F:metal ion binding"/>
    <property type="evidence" value="ECO:0007669"/>
    <property type="project" value="UniProtKB-KW"/>
</dbReference>
<dbReference type="OrthoDB" id="689350at2759"/>
<keyword evidence="1" id="KW-0813">Transport</keyword>
<keyword evidence="3" id="KW-0187">Copper transport</keyword>
<gene>
    <name evidence="9" type="ORF">AWRI3579_g1566</name>
</gene>
<evidence type="ECO:0000256" key="4">
    <source>
        <dbReference type="ARBA" id="ARBA00023008"/>
    </source>
</evidence>
<evidence type="ECO:0000256" key="7">
    <source>
        <dbReference type="ARBA" id="ARBA00038171"/>
    </source>
</evidence>
<keyword evidence="6" id="KW-0143">Chaperone</keyword>
<organism evidence="9 10">
    <name type="scientific">Hanseniaspora osmophila</name>
    <dbReference type="NCBI Taxonomy" id="56408"/>
    <lineage>
        <taxon>Eukaryota</taxon>
        <taxon>Fungi</taxon>
        <taxon>Dikarya</taxon>
        <taxon>Ascomycota</taxon>
        <taxon>Saccharomycotina</taxon>
        <taxon>Saccharomycetes</taxon>
        <taxon>Saccharomycodales</taxon>
        <taxon>Saccharomycodaceae</taxon>
        <taxon>Hanseniaspora</taxon>
    </lineage>
</organism>
<dbReference type="STRING" id="56408.A0A1E5RHL9"/>
<dbReference type="InterPro" id="IPR017969">
    <property type="entry name" value="Heavy-metal-associated_CS"/>
</dbReference>
<dbReference type="Gene3D" id="3.30.70.100">
    <property type="match status" value="1"/>
</dbReference>
<dbReference type="FunFam" id="3.30.70.100:FF:000008">
    <property type="entry name" value="Copper transport protein ATOX1"/>
    <property type="match status" value="1"/>
</dbReference>
<accession>A0A1E5RHL9</accession>
<evidence type="ECO:0000256" key="6">
    <source>
        <dbReference type="ARBA" id="ARBA00023186"/>
    </source>
</evidence>
<dbReference type="FunCoup" id="A0A1E5RHL9">
    <property type="interactions" value="571"/>
</dbReference>
<evidence type="ECO:0000256" key="2">
    <source>
        <dbReference type="ARBA" id="ARBA00022723"/>
    </source>
</evidence>
<evidence type="ECO:0000313" key="9">
    <source>
        <dbReference type="EMBL" id="OEJ86073.1"/>
    </source>
</evidence>
<dbReference type="InterPro" id="IPR051881">
    <property type="entry name" value="Copper_transport_ATOX1-like"/>
</dbReference>
<dbReference type="InterPro" id="IPR006121">
    <property type="entry name" value="HMA_dom"/>
</dbReference>
<dbReference type="GO" id="GO:0005829">
    <property type="term" value="C:cytosol"/>
    <property type="evidence" value="ECO:0007669"/>
    <property type="project" value="TreeGrafter"/>
</dbReference>
<dbReference type="PROSITE" id="PS50846">
    <property type="entry name" value="HMA_2"/>
    <property type="match status" value="1"/>
</dbReference>
<keyword evidence="4" id="KW-0186">Copper</keyword>
<feature type="domain" description="HMA" evidence="8">
    <location>
        <begin position="3"/>
        <end position="67"/>
    </location>
</feature>
<dbReference type="GO" id="GO:0006825">
    <property type="term" value="P:copper ion transport"/>
    <property type="evidence" value="ECO:0007669"/>
    <property type="project" value="UniProtKB-KW"/>
</dbReference>
<keyword evidence="5" id="KW-0406">Ion transport</keyword>
<comment type="similarity">
    <text evidence="7">Belongs to the ATX1 family.</text>
</comment>
<evidence type="ECO:0000256" key="3">
    <source>
        <dbReference type="ARBA" id="ARBA00022796"/>
    </source>
</evidence>
<keyword evidence="10" id="KW-1185">Reference proteome</keyword>
<comment type="caution">
    <text evidence="9">The sequence shown here is derived from an EMBL/GenBank/DDBJ whole genome shotgun (WGS) entry which is preliminary data.</text>
</comment>
<evidence type="ECO:0000259" key="8">
    <source>
        <dbReference type="PROSITE" id="PS50846"/>
    </source>
</evidence>
<dbReference type="InParanoid" id="A0A1E5RHL9"/>
<dbReference type="AlphaFoldDB" id="A0A1E5RHL9"/>
<dbReference type="Pfam" id="PF00403">
    <property type="entry name" value="HMA"/>
    <property type="match status" value="1"/>
</dbReference>
<keyword evidence="2" id="KW-0479">Metal-binding</keyword>
<dbReference type="PANTHER" id="PTHR46365">
    <property type="entry name" value="COPPER TRANSPORT PROTEIN ATOX1"/>
    <property type="match status" value="1"/>
</dbReference>
<dbReference type="PROSITE" id="PS01047">
    <property type="entry name" value="HMA_1"/>
    <property type="match status" value="1"/>
</dbReference>
<name>A0A1E5RHL9_9ASCO</name>
<dbReference type="GO" id="GO:0016531">
    <property type="term" value="F:copper chaperone activity"/>
    <property type="evidence" value="ECO:0007669"/>
    <property type="project" value="TreeGrafter"/>
</dbReference>
<dbReference type="CDD" id="cd00371">
    <property type="entry name" value="HMA"/>
    <property type="match status" value="1"/>
</dbReference>
<dbReference type="PANTHER" id="PTHR46365:SF1">
    <property type="entry name" value="COPPER TRANSPORT PROTEIN ATOX1"/>
    <property type="match status" value="1"/>
</dbReference>
<proteinExistence type="inferred from homology"/>
<protein>
    <submittedName>
        <fullName evidence="9">Metal homeostasis factor ATX1</fullName>
    </submittedName>
</protein>
<dbReference type="SUPFAM" id="SSF55008">
    <property type="entry name" value="HMA, heavy metal-associated domain"/>
    <property type="match status" value="1"/>
</dbReference>
<reference evidence="10" key="1">
    <citation type="journal article" date="2016" name="Genome Announc.">
        <title>Genome sequences of three species of Hanseniaspora isolated from spontaneous wine fermentations.</title>
        <authorList>
            <person name="Sternes P.R."/>
            <person name="Lee D."/>
            <person name="Kutyna D.R."/>
            <person name="Borneman A.R."/>
        </authorList>
    </citation>
    <scope>NUCLEOTIDE SEQUENCE [LARGE SCALE GENOMIC DNA]</scope>
    <source>
        <strain evidence="10">AWRI3579</strain>
    </source>
</reference>
<dbReference type="EMBL" id="LPNM01000006">
    <property type="protein sequence ID" value="OEJ86073.1"/>
    <property type="molecule type" value="Genomic_DNA"/>
</dbReference>
<dbReference type="InterPro" id="IPR036163">
    <property type="entry name" value="HMA_dom_sf"/>
</dbReference>